<dbReference type="RefSeq" id="WP_237868079.1">
    <property type="nucleotide sequence ID" value="NZ_JAKLTR010000001.1"/>
</dbReference>
<evidence type="ECO:0000256" key="5">
    <source>
        <dbReference type="ARBA" id="ARBA00034923"/>
    </source>
</evidence>
<protein>
    <recommendedName>
        <fullName evidence="5">DNA 3'-5' helicase II</fullName>
    </recommendedName>
</protein>
<feature type="domain" description="UvrD-like helicase ATP-binding" evidence="6">
    <location>
        <begin position="13"/>
        <end position="116"/>
    </location>
</feature>
<dbReference type="PANTHER" id="PTHR11070:SF2">
    <property type="entry name" value="ATP-DEPENDENT DNA HELICASE SRS2"/>
    <property type="match status" value="1"/>
</dbReference>
<evidence type="ECO:0000256" key="1">
    <source>
        <dbReference type="ARBA" id="ARBA00022741"/>
    </source>
</evidence>
<keyword evidence="4" id="KW-0067">ATP-binding</keyword>
<keyword evidence="1" id="KW-0547">Nucleotide-binding</keyword>
<evidence type="ECO:0000256" key="4">
    <source>
        <dbReference type="ARBA" id="ARBA00022840"/>
    </source>
</evidence>
<keyword evidence="8" id="KW-1185">Reference proteome</keyword>
<evidence type="ECO:0000256" key="2">
    <source>
        <dbReference type="ARBA" id="ARBA00022801"/>
    </source>
</evidence>
<dbReference type="Pfam" id="PF00580">
    <property type="entry name" value="UvrD-helicase"/>
    <property type="match status" value="1"/>
</dbReference>
<sequence length="220" mass="24553">MKFTGEQQQIFRFVSKGKGHGIIDAVAGAGKTTTIMECARLVDDPSSVLFCAFNNSIAGEIAQRFRRLGLHEVTVRTIHSLGRQILTDNNLTGESWSLRDNKYRELLESKTTYKKIKPFLKTIFQINGFLPADVDNRNNFAATNLLFRINTRILEINQKFRATLTANNPKDIEELATHFGIFSSSEVRRKYFGGRDQCVLQVPSTTTGGGKPPGPAKKGN</sequence>
<evidence type="ECO:0000313" key="7">
    <source>
        <dbReference type="EMBL" id="MCG2612851.1"/>
    </source>
</evidence>
<dbReference type="Gene3D" id="3.40.50.300">
    <property type="entry name" value="P-loop containing nucleotide triphosphate hydrolases"/>
    <property type="match status" value="1"/>
</dbReference>
<dbReference type="InterPro" id="IPR014016">
    <property type="entry name" value="UvrD-like_ATP-bd"/>
</dbReference>
<dbReference type="EMBL" id="JAKLTR010000001">
    <property type="protein sequence ID" value="MCG2612851.1"/>
    <property type="molecule type" value="Genomic_DNA"/>
</dbReference>
<proteinExistence type="predicted"/>
<gene>
    <name evidence="7" type="ORF">LZZ85_01120</name>
</gene>
<reference evidence="7" key="1">
    <citation type="submission" date="2022-01" db="EMBL/GenBank/DDBJ databases">
        <authorList>
            <person name="Jo J.-H."/>
            <person name="Im W.-T."/>
        </authorList>
    </citation>
    <scope>NUCLEOTIDE SEQUENCE</scope>
    <source>
        <strain evidence="7">NA20</strain>
    </source>
</reference>
<evidence type="ECO:0000256" key="3">
    <source>
        <dbReference type="ARBA" id="ARBA00022806"/>
    </source>
</evidence>
<evidence type="ECO:0000259" key="6">
    <source>
        <dbReference type="Pfam" id="PF00580"/>
    </source>
</evidence>
<dbReference type="Proteomes" id="UP001165367">
    <property type="component" value="Unassembled WGS sequence"/>
</dbReference>
<keyword evidence="2" id="KW-0378">Hydrolase</keyword>
<dbReference type="InterPro" id="IPR027417">
    <property type="entry name" value="P-loop_NTPase"/>
</dbReference>
<dbReference type="PANTHER" id="PTHR11070">
    <property type="entry name" value="UVRD / RECB / PCRA DNA HELICASE FAMILY MEMBER"/>
    <property type="match status" value="1"/>
</dbReference>
<dbReference type="InterPro" id="IPR000212">
    <property type="entry name" value="DNA_helicase_UvrD/REP"/>
</dbReference>
<keyword evidence="3" id="KW-0347">Helicase</keyword>
<accession>A0ABS9KKK7</accession>
<evidence type="ECO:0000313" key="8">
    <source>
        <dbReference type="Proteomes" id="UP001165367"/>
    </source>
</evidence>
<name>A0ABS9KKK7_9BACT</name>
<organism evidence="7 8">
    <name type="scientific">Terrimonas ginsenosidimutans</name>
    <dbReference type="NCBI Taxonomy" id="2908004"/>
    <lineage>
        <taxon>Bacteria</taxon>
        <taxon>Pseudomonadati</taxon>
        <taxon>Bacteroidota</taxon>
        <taxon>Chitinophagia</taxon>
        <taxon>Chitinophagales</taxon>
        <taxon>Chitinophagaceae</taxon>
        <taxon>Terrimonas</taxon>
    </lineage>
</organism>
<comment type="caution">
    <text evidence="7">The sequence shown here is derived from an EMBL/GenBank/DDBJ whole genome shotgun (WGS) entry which is preliminary data.</text>
</comment>
<dbReference type="SUPFAM" id="SSF52540">
    <property type="entry name" value="P-loop containing nucleoside triphosphate hydrolases"/>
    <property type="match status" value="1"/>
</dbReference>